<accession>A0A286H7D2</accession>
<dbReference type="AlphaFoldDB" id="A0A286H7D2"/>
<keyword evidence="3" id="KW-1185">Reference proteome</keyword>
<name>A0A286H7D2_9ACTN</name>
<organism evidence="2 3">
    <name type="scientific">Blastococcus haudaquaticus</name>
    <dbReference type="NCBI Taxonomy" id="1938745"/>
    <lineage>
        <taxon>Bacteria</taxon>
        <taxon>Bacillati</taxon>
        <taxon>Actinomycetota</taxon>
        <taxon>Actinomycetes</taxon>
        <taxon>Geodermatophilales</taxon>
        <taxon>Geodermatophilaceae</taxon>
        <taxon>Blastococcus</taxon>
    </lineage>
</organism>
<feature type="compositionally biased region" description="Gly residues" evidence="1">
    <location>
        <begin position="61"/>
        <end position="77"/>
    </location>
</feature>
<dbReference type="Proteomes" id="UP000219482">
    <property type="component" value="Unassembled WGS sequence"/>
</dbReference>
<dbReference type="EMBL" id="OCNK01000006">
    <property type="protein sequence ID" value="SOE03249.1"/>
    <property type="molecule type" value="Genomic_DNA"/>
</dbReference>
<feature type="compositionally biased region" description="Basic and acidic residues" evidence="1">
    <location>
        <begin position="16"/>
        <end position="37"/>
    </location>
</feature>
<protein>
    <submittedName>
        <fullName evidence="2">Uncharacterized protein</fullName>
    </submittedName>
</protein>
<evidence type="ECO:0000256" key="1">
    <source>
        <dbReference type="SAM" id="MobiDB-lite"/>
    </source>
</evidence>
<gene>
    <name evidence="2" type="ORF">SAMN06272739_4059</name>
</gene>
<evidence type="ECO:0000313" key="3">
    <source>
        <dbReference type="Proteomes" id="UP000219482"/>
    </source>
</evidence>
<sequence>MCCDGCGNGASTTGAADHRGGELVRGKDGTRGRDGASDVRVVALSVTLQLSGGHRDARPGTGCGGAGRGGGTGQGAP</sequence>
<proteinExistence type="predicted"/>
<evidence type="ECO:0000313" key="2">
    <source>
        <dbReference type="EMBL" id="SOE03249.1"/>
    </source>
</evidence>
<reference evidence="3" key="1">
    <citation type="submission" date="2017-09" db="EMBL/GenBank/DDBJ databases">
        <authorList>
            <person name="Varghese N."/>
            <person name="Submissions S."/>
        </authorList>
    </citation>
    <scope>NUCLEOTIDE SEQUENCE [LARGE SCALE GENOMIC DNA]</scope>
    <source>
        <strain evidence="3">DSM 44270</strain>
    </source>
</reference>
<feature type="region of interest" description="Disordered" evidence="1">
    <location>
        <begin position="1"/>
        <end position="37"/>
    </location>
</feature>
<feature type="region of interest" description="Disordered" evidence="1">
    <location>
        <begin position="50"/>
        <end position="77"/>
    </location>
</feature>